<comment type="caution">
    <text evidence="3">The sequence shown here is derived from an EMBL/GenBank/DDBJ whole genome shotgun (WGS) entry which is preliminary data.</text>
</comment>
<dbReference type="RefSeq" id="WP_100790480.1">
    <property type="nucleotide sequence ID" value="NZ_NPDQ01000003.1"/>
</dbReference>
<dbReference type="InterPro" id="IPR006683">
    <property type="entry name" value="Thioestr_dom"/>
</dbReference>
<evidence type="ECO:0000259" key="2">
    <source>
        <dbReference type="Pfam" id="PF03061"/>
    </source>
</evidence>
<dbReference type="Proteomes" id="UP000297891">
    <property type="component" value="Unassembled WGS sequence"/>
</dbReference>
<dbReference type="InterPro" id="IPR029069">
    <property type="entry name" value="HotDog_dom_sf"/>
</dbReference>
<keyword evidence="1" id="KW-0378">Hydrolase</keyword>
<dbReference type="NCBIfam" id="TIGR00369">
    <property type="entry name" value="unchar_dom_1"/>
    <property type="match status" value="1"/>
</dbReference>
<dbReference type="Pfam" id="PF03061">
    <property type="entry name" value="4HBT"/>
    <property type="match status" value="1"/>
</dbReference>
<dbReference type="InterPro" id="IPR003736">
    <property type="entry name" value="PAAI_dom"/>
</dbReference>
<dbReference type="Gene3D" id="3.10.129.10">
    <property type="entry name" value="Hotdog Thioesterase"/>
    <property type="match status" value="1"/>
</dbReference>
<keyword evidence="4" id="KW-1185">Reference proteome</keyword>
<dbReference type="CDD" id="cd03443">
    <property type="entry name" value="PaaI_thioesterase"/>
    <property type="match status" value="1"/>
</dbReference>
<evidence type="ECO:0000313" key="3">
    <source>
        <dbReference type="EMBL" id="TGK91239.1"/>
    </source>
</evidence>
<evidence type="ECO:0000313" key="4">
    <source>
        <dbReference type="Proteomes" id="UP000297891"/>
    </source>
</evidence>
<name>A0A2M9Y3H7_9LEPT</name>
<proteinExistence type="predicted"/>
<reference evidence="3" key="1">
    <citation type="journal article" date="2019" name="PLoS Negl. Trop. Dis.">
        <title>Revisiting the worldwide diversity of Leptospira species in the environment.</title>
        <authorList>
            <person name="Vincent A.T."/>
            <person name="Schiettekatte O."/>
            <person name="Bourhy P."/>
            <person name="Veyrier F.J."/>
            <person name="Picardeau M."/>
        </authorList>
    </citation>
    <scope>NUCLEOTIDE SEQUENCE [LARGE SCALE GENOMIC DNA]</scope>
    <source>
        <strain evidence="3">201800277</strain>
    </source>
</reference>
<dbReference type="SUPFAM" id="SSF54637">
    <property type="entry name" value="Thioesterase/thiol ester dehydrase-isomerase"/>
    <property type="match status" value="1"/>
</dbReference>
<feature type="domain" description="Thioesterase" evidence="2">
    <location>
        <begin position="66"/>
        <end position="142"/>
    </location>
</feature>
<gene>
    <name evidence="3" type="ORF">EHQ30_13465</name>
</gene>
<accession>A0A2M9Y3H7</accession>
<sequence>MEVLDLALKVIPKDIFKFREGGDFIENVQYLIEQCHPAATKMKVITLEAESSEATIPYAMENRALHGLLHGGCYFTVGDTLTAIMCMFHMQKETEIMVTTNASIRYLRPVKLDTVTAKVRLTKKNGNRLDFICDFFNEEKKRAAQAKYSYVLTEIQS</sequence>
<protein>
    <submittedName>
        <fullName evidence="3">PaaI family thioesterase</fullName>
    </submittedName>
</protein>
<dbReference type="EMBL" id="RQFP01000014">
    <property type="protein sequence ID" value="TGK91239.1"/>
    <property type="molecule type" value="Genomic_DNA"/>
</dbReference>
<dbReference type="OrthoDB" id="329165at2"/>
<organism evidence="3 4">
    <name type="scientific">Leptospira brenneri</name>
    <dbReference type="NCBI Taxonomy" id="2023182"/>
    <lineage>
        <taxon>Bacteria</taxon>
        <taxon>Pseudomonadati</taxon>
        <taxon>Spirochaetota</taxon>
        <taxon>Spirochaetia</taxon>
        <taxon>Leptospirales</taxon>
        <taxon>Leptospiraceae</taxon>
        <taxon>Leptospira</taxon>
    </lineage>
</organism>
<dbReference type="AlphaFoldDB" id="A0A2M9Y3H7"/>
<dbReference type="GO" id="GO:0016289">
    <property type="term" value="F:acyl-CoA hydrolase activity"/>
    <property type="evidence" value="ECO:0007669"/>
    <property type="project" value="UniProtKB-ARBA"/>
</dbReference>
<evidence type="ECO:0000256" key="1">
    <source>
        <dbReference type="ARBA" id="ARBA00022801"/>
    </source>
</evidence>